<feature type="region of interest" description="Disordered" evidence="10">
    <location>
        <begin position="1331"/>
        <end position="1352"/>
    </location>
</feature>
<dbReference type="InterPro" id="IPR016219">
    <property type="entry name" value="Phosphatid-EA_MeTrfase_fun"/>
</dbReference>
<accession>A0A5N6L3W1</accession>
<dbReference type="Pfam" id="PF03663">
    <property type="entry name" value="Glyco_hydro_76"/>
    <property type="match status" value="1"/>
</dbReference>
<evidence type="ECO:0000256" key="9">
    <source>
        <dbReference type="ARBA" id="ARBA00023264"/>
    </source>
</evidence>
<evidence type="ECO:0000256" key="4">
    <source>
        <dbReference type="ARBA" id="ARBA00022692"/>
    </source>
</evidence>
<feature type="transmembrane region" description="Helical" evidence="11">
    <location>
        <begin position="234"/>
        <end position="250"/>
    </location>
</feature>
<evidence type="ECO:0000256" key="11">
    <source>
        <dbReference type="SAM" id="Phobius"/>
    </source>
</evidence>
<keyword evidence="5 11" id="KW-1133">Transmembrane helix</keyword>
<name>A0A5N6L3W1_9ROSI</name>
<reference evidence="12 13" key="1">
    <citation type="submission" date="2019-06" db="EMBL/GenBank/DDBJ databases">
        <title>A chromosomal-level reference genome of Carpinus fangiana (Coryloideae, Betulaceae).</title>
        <authorList>
            <person name="Yang X."/>
            <person name="Wang Z."/>
            <person name="Zhang L."/>
            <person name="Hao G."/>
            <person name="Liu J."/>
            <person name="Yang Y."/>
        </authorList>
    </citation>
    <scope>NUCLEOTIDE SEQUENCE [LARGE SCALE GENOMIC DNA]</scope>
    <source>
        <strain evidence="12">Cfa_2016G</strain>
        <tissue evidence="12">Leaf</tissue>
    </source>
</reference>
<feature type="compositionally biased region" description="Low complexity" evidence="10">
    <location>
        <begin position="18"/>
        <end position="32"/>
    </location>
</feature>
<evidence type="ECO:0000256" key="1">
    <source>
        <dbReference type="ARBA" id="ARBA00004127"/>
    </source>
</evidence>
<keyword evidence="6" id="KW-0443">Lipid metabolism</keyword>
<dbReference type="PANTHER" id="PTHR32138">
    <property type="entry name" value="PHOSPHATIDYLETHANOLAMINE N-METHYLTRANSFERASE"/>
    <property type="match status" value="1"/>
</dbReference>
<keyword evidence="7 11" id="KW-0472">Membrane</keyword>
<feature type="transmembrane region" description="Helical" evidence="11">
    <location>
        <begin position="563"/>
        <end position="587"/>
    </location>
</feature>
<dbReference type="SUPFAM" id="SSF48208">
    <property type="entry name" value="Six-hairpin glycosidases"/>
    <property type="match status" value="1"/>
</dbReference>
<dbReference type="OrthoDB" id="4583at2759"/>
<keyword evidence="8" id="KW-0594">Phospholipid biosynthesis</keyword>
<evidence type="ECO:0000256" key="8">
    <source>
        <dbReference type="ARBA" id="ARBA00023209"/>
    </source>
</evidence>
<feature type="region of interest" description="Disordered" evidence="10">
    <location>
        <begin position="1"/>
        <end position="64"/>
    </location>
</feature>
<organism evidence="12 13">
    <name type="scientific">Carpinus fangiana</name>
    <dbReference type="NCBI Taxonomy" id="176857"/>
    <lineage>
        <taxon>Eukaryota</taxon>
        <taxon>Viridiplantae</taxon>
        <taxon>Streptophyta</taxon>
        <taxon>Embryophyta</taxon>
        <taxon>Tracheophyta</taxon>
        <taxon>Spermatophyta</taxon>
        <taxon>Magnoliopsida</taxon>
        <taxon>eudicotyledons</taxon>
        <taxon>Gunneridae</taxon>
        <taxon>Pentapetalae</taxon>
        <taxon>rosids</taxon>
        <taxon>fabids</taxon>
        <taxon>Fagales</taxon>
        <taxon>Betulaceae</taxon>
        <taxon>Carpinus</taxon>
    </lineage>
</organism>
<feature type="transmembrane region" description="Helical" evidence="11">
    <location>
        <begin position="205"/>
        <end position="222"/>
    </location>
</feature>
<dbReference type="Proteomes" id="UP000327013">
    <property type="component" value="Unassembled WGS sequence"/>
</dbReference>
<dbReference type="HAMAP" id="MF_03217">
    <property type="entry name" value="PEMT"/>
    <property type="match status" value="1"/>
</dbReference>
<evidence type="ECO:0000313" key="12">
    <source>
        <dbReference type="EMBL" id="KAB8627247.1"/>
    </source>
</evidence>
<evidence type="ECO:0000256" key="2">
    <source>
        <dbReference type="ARBA" id="ARBA00022516"/>
    </source>
</evidence>
<dbReference type="InterPro" id="IPR007318">
    <property type="entry name" value="Phopholipid_MeTrfase"/>
</dbReference>
<evidence type="ECO:0000256" key="10">
    <source>
        <dbReference type="SAM" id="MobiDB-lite"/>
    </source>
</evidence>
<evidence type="ECO:0000256" key="7">
    <source>
        <dbReference type="ARBA" id="ARBA00023136"/>
    </source>
</evidence>
<sequence length="1646" mass="182743">MVESTANGSVPEHELRQRLPQQPAQSQRAPSPDTAKKTVMDLNAAEGNTGKDEKDRKTYGRTPDGTVFTVPYTHDMVSQLFSPAEPKNLSDIIIVGILSVKVLAAFMLPTSLSIPLFAVLFLFWRAMYNAGIGYVLQEQSNFNSVVAWAKNTGIFEKPASGKNQFPQYYSLLKREMETKIPKDYKFDEAPVEYNAWLLFRRGVDLILMSDFVSYVCFAYVCGGRPPGESLAMTAARWLGGILLVLFNLWVKLDAHRVVKDYAWYWGDFFFLIDQELTFDGVFEMAPHPMYSVGYAGFYGISLMAASYKVLFISIVGHVAQFVFLALVENPHIEKTYNPPPPRKRQSDSSPPAFDKPDATLEFSTDSLLSPLDPPGAQISYVRDILGVSNIDLHRTIDNSALLLQFYLYAFAFLTPSTPLFQTLFVVHAVAWRLWYSLGIGYILDRQSRKRNWTRHFIKHGEGNEEAWRQWKGIYHISMTMCYVSFAAAAYKMYSLPPDWEYGLVLLRHVIGLSLVALQMWTAVSIYESLGEFGWFFGDFFFFDQAPKLTYSGIYRFLNNPERVIGLAGVWGLALVTWSKAIFFLAFLSHALTLCFIQFVEQPHMQKRYGQRLRQESGVSKTFNRSLPSTARKWQSNVDKRIEECTDYVEAQIDAIRPKIFALIEQTVARVQSVMRTYPARVGVTRLAPNISPVDRKDYSVKIEGSQVAASKSANEKSSGRESEIAQGALAKVQQHQPLMLEYGAPIKVKWTAPLNHSKKDWVGLYMLVDNTSKEITRISSQGRWVATTAGGFESARAEQGILVSDKQTIEWSNDRGQPLATGEMEFAGDKLWWTTGVFEFRYHHDGKHNVMAVSEPFEVRISRFAEEDVELDGSGTIRESVESTLLPLVRNCFDRDPEIAPSTVDEAFGSLVEREGKFAKRVVYAVWQMFGIEFAPAVVKADGNVRNLAWRITHAKQVLAPYSLTPSRGTTTPSGTGAGLAGVSALSATPFNTSLPVEDRGAAQEDHDKQELEKWDFPTRKYGAEQAAAPSTLKLLTVGPWGRGSFTRLHLRSSRRWRYMCGAPYLEPCRACPTPQPAKPAETAPGDSNWTRALRQVKRAMRPHLLLLLLPTPAGFVRPVTSRLVAGDTVDPDPTLDIPGTRAFGGSIVMPISLLPAASDEPPTCLLPAFHCARGAKASHDICLLPVLVWPHWLVDGGRVHRPPATLPLPFDMGSAALSRHSLLRISSTMKVSLALLGVTGASFVAADAGSFKQNAEAALNQLQSWYNPTAGLWDTTGWWNAANCLTALLDLAAMDSNVKNSHLSIISNTYNNAPRYNPSRYTAQSNVQANAPPNVQSNLQSTKSNTESQTPLQFPNDHSLTQAMAWNVTQPLASLGLTKRASSGFLNDYYDDEGWWALAWVNAYDVTGNAQYLREAEAIFADMAASWPTPCANGGIWWDRRRTYISTISNELFFHLAAALATRSSGSTRTNYTNWANAIWAWFRASGLINAQGTLNDGLASNCRNNAGTVWSYNQGQILGALVEMHALSRDASLIAAATRIADAAIAQLAPQGILHDVCEPNCGGDGTQFKGVFLRNLRLLQMASPQLRWYKFIQANARSVWANDMRVVNGGSQIGVNWAKWVGTPDAATQSSGLDALNAALFTL</sequence>
<keyword evidence="4 11" id="KW-0812">Transmembrane</keyword>
<dbReference type="Gene3D" id="1.50.10.20">
    <property type="match status" value="1"/>
</dbReference>
<feature type="transmembrane region" description="Helical" evidence="11">
    <location>
        <begin position="505"/>
        <end position="526"/>
    </location>
</feature>
<dbReference type="InterPro" id="IPR008928">
    <property type="entry name" value="6-hairpin_glycosidase_sf"/>
</dbReference>
<dbReference type="GO" id="GO:0005975">
    <property type="term" value="P:carbohydrate metabolic process"/>
    <property type="evidence" value="ECO:0007669"/>
    <property type="project" value="InterPro"/>
</dbReference>
<dbReference type="PROSITE" id="PS51598">
    <property type="entry name" value="SAM_CHO2"/>
    <property type="match status" value="1"/>
</dbReference>
<comment type="caution">
    <text evidence="12">The sequence shown here is derived from an EMBL/GenBank/DDBJ whole genome shotgun (WGS) entry which is preliminary data.</text>
</comment>
<dbReference type="EMBL" id="VIBQ01000076">
    <property type="protein sequence ID" value="KAB8627247.1"/>
    <property type="molecule type" value="Genomic_DNA"/>
</dbReference>
<keyword evidence="2" id="KW-0444">Lipid biosynthesis</keyword>
<keyword evidence="13" id="KW-1185">Reference proteome</keyword>
<dbReference type="Pfam" id="PF04191">
    <property type="entry name" value="PEMT"/>
    <property type="match status" value="2"/>
</dbReference>
<gene>
    <name evidence="12" type="ORF">FH972_026080</name>
</gene>
<feature type="transmembrane region" description="Helical" evidence="11">
    <location>
        <begin position="423"/>
        <end position="443"/>
    </location>
</feature>
<evidence type="ECO:0008006" key="14">
    <source>
        <dbReference type="Google" id="ProtNLM"/>
    </source>
</evidence>
<dbReference type="GO" id="GO:0006656">
    <property type="term" value="P:phosphatidylcholine biosynthetic process"/>
    <property type="evidence" value="ECO:0007669"/>
    <property type="project" value="UniProtKB-UniPathway"/>
</dbReference>
<keyword evidence="3" id="KW-0808">Transferase</keyword>
<comment type="subcellular location">
    <subcellularLocation>
        <location evidence="1">Endomembrane system</location>
        <topology evidence="1">Multi-pass membrane protein</topology>
    </subcellularLocation>
</comment>
<feature type="compositionally biased region" description="Basic and acidic residues" evidence="10">
    <location>
        <begin position="49"/>
        <end position="58"/>
    </location>
</feature>
<dbReference type="UniPathway" id="UPA00753"/>
<dbReference type="GO" id="GO:0004608">
    <property type="term" value="F:phosphatidylethanolamine N-methyltransferase activity"/>
    <property type="evidence" value="ECO:0007669"/>
    <property type="project" value="InterPro"/>
</dbReference>
<protein>
    <recommendedName>
        <fullName evidence="14">Phosphatidylethanolamine N-methyltransferase</fullName>
    </recommendedName>
</protein>
<evidence type="ECO:0000256" key="3">
    <source>
        <dbReference type="ARBA" id="ARBA00022679"/>
    </source>
</evidence>
<dbReference type="InterPro" id="IPR005198">
    <property type="entry name" value="Glyco_hydro_76"/>
</dbReference>
<evidence type="ECO:0000313" key="13">
    <source>
        <dbReference type="Proteomes" id="UP000327013"/>
    </source>
</evidence>
<keyword evidence="9" id="KW-1208">Phospholipid metabolism</keyword>
<dbReference type="PANTHER" id="PTHR32138:SF0">
    <property type="entry name" value="PHOSPHATIDYLETHANOLAMINE N-METHYLTRANSFERASE"/>
    <property type="match status" value="1"/>
</dbReference>
<feature type="transmembrane region" description="Helical" evidence="11">
    <location>
        <begin position="102"/>
        <end position="124"/>
    </location>
</feature>
<dbReference type="GO" id="GO:0012505">
    <property type="term" value="C:endomembrane system"/>
    <property type="evidence" value="ECO:0007669"/>
    <property type="project" value="UniProtKB-SubCell"/>
</dbReference>
<feature type="transmembrane region" description="Helical" evidence="11">
    <location>
        <begin position="473"/>
        <end position="493"/>
    </location>
</feature>
<evidence type="ECO:0000256" key="6">
    <source>
        <dbReference type="ARBA" id="ARBA00023098"/>
    </source>
</evidence>
<proteinExistence type="inferred from homology"/>
<evidence type="ECO:0000256" key="5">
    <source>
        <dbReference type="ARBA" id="ARBA00022989"/>
    </source>
</evidence>